<evidence type="ECO:0000256" key="1">
    <source>
        <dbReference type="ARBA" id="ARBA00022676"/>
    </source>
</evidence>
<dbReference type="PANTHER" id="PTHR34106">
    <property type="entry name" value="GLYCOSIDASE"/>
    <property type="match status" value="1"/>
</dbReference>
<accession>A0A652L5N0</accession>
<name>A0A652L5N0_9ACTN</name>
<dbReference type="AlphaFoldDB" id="A0A652L5N0"/>
<dbReference type="EMBL" id="RDBM01000034">
    <property type="protein sequence ID" value="TXS31220.1"/>
    <property type="molecule type" value="Genomic_DNA"/>
</dbReference>
<comment type="similarity">
    <text evidence="3">Belongs to the glycosyl hydrolase 130 family.</text>
</comment>
<comment type="caution">
    <text evidence="4">The sequence shown here is derived from an EMBL/GenBank/DDBJ whole genome shotgun (WGS) entry which is preliminary data.</text>
</comment>
<evidence type="ECO:0000256" key="2">
    <source>
        <dbReference type="ARBA" id="ARBA00022679"/>
    </source>
</evidence>
<dbReference type="GO" id="GO:0016757">
    <property type="term" value="F:glycosyltransferase activity"/>
    <property type="evidence" value="ECO:0007669"/>
    <property type="project" value="UniProtKB-KW"/>
</dbReference>
<keyword evidence="2" id="KW-0808">Transferase</keyword>
<dbReference type="Gene3D" id="2.115.10.20">
    <property type="entry name" value="Glycosyl hydrolase domain, family 43"/>
    <property type="match status" value="1"/>
</dbReference>
<keyword evidence="4" id="KW-0378">Hydrolase</keyword>
<sequence length="358" mass="38785">MSTTGATPRIPYRLVRKGLIMSPLPGEANEAEGVLNPASGRTPDGRLHLLPRLVAEGNVSRVGLAEVTFTDGVPSGVERRGVVLAPDEGWERGKNNAGVEDPRITWIPSLGKHVMSYVAYGPLGPKPALAVSEDLTTWTRLGPVQFAYQPDLDTDLNLFPNKDVVHFPEPVPGPDGEPAYAMLHRPMWDLGWFRPGEGVHLPAGITDERPGIWISYVPVAEVEADIRALARPRDHRLVALSEHPWEDLKIGGGPAPVRVPEGWLLIHHGVSGHIEDPFAQNQSVSYAAGAMILDPADPAKVLARSEEPLMAPETEEERAGTVPNVVFPTAIEEIDGELYVFYGMADAHIGVALLERTA</sequence>
<protein>
    <submittedName>
        <fullName evidence="4">Glycosidase</fullName>
    </submittedName>
</protein>
<proteinExistence type="inferred from homology"/>
<dbReference type="InterPro" id="IPR007184">
    <property type="entry name" value="Mannoside_phosphorylase"/>
</dbReference>
<reference evidence="4" key="1">
    <citation type="submission" date="2018-10" db="EMBL/GenBank/DDBJ databases">
        <authorList>
            <person name="Hariharan J."/>
            <person name="Choudoir M.J."/>
            <person name="Diebold P."/>
            <person name="Panke-Buisse K."/>
            <person name="Campbell A.N."/>
            <person name="Buckley D.H."/>
        </authorList>
    </citation>
    <scope>NUCLEOTIDE SEQUENCE</scope>
    <source>
        <strain evidence="4">Gb1</strain>
    </source>
</reference>
<organism evidence="4">
    <name type="scientific">Streptomyces sp. gb1(2016)</name>
    <dbReference type="NCBI Taxonomy" id="1828321"/>
    <lineage>
        <taxon>Bacteria</taxon>
        <taxon>Bacillati</taxon>
        <taxon>Actinomycetota</taxon>
        <taxon>Actinomycetes</taxon>
        <taxon>Kitasatosporales</taxon>
        <taxon>Streptomycetaceae</taxon>
        <taxon>Streptomyces</taxon>
    </lineage>
</organism>
<dbReference type="PANTHER" id="PTHR34106:SF5">
    <property type="entry name" value="GLYCOSIDASE"/>
    <property type="match status" value="1"/>
</dbReference>
<dbReference type="Pfam" id="PF04041">
    <property type="entry name" value="Glyco_hydro_130"/>
    <property type="match status" value="1"/>
</dbReference>
<dbReference type="SUPFAM" id="SSF75005">
    <property type="entry name" value="Arabinanase/levansucrase/invertase"/>
    <property type="match status" value="1"/>
</dbReference>
<dbReference type="RefSeq" id="WP_147983441.1">
    <property type="nucleotide sequence ID" value="NZ_RDBM01000034.1"/>
</dbReference>
<dbReference type="InterPro" id="IPR023296">
    <property type="entry name" value="Glyco_hydro_beta-prop_sf"/>
</dbReference>
<keyword evidence="4" id="KW-0326">Glycosidase</keyword>
<gene>
    <name evidence="4" type="ORF">EAO74_10130</name>
</gene>
<keyword evidence="1" id="KW-0328">Glycosyltransferase</keyword>
<evidence type="ECO:0000313" key="4">
    <source>
        <dbReference type="EMBL" id="TXS31220.1"/>
    </source>
</evidence>
<dbReference type="GO" id="GO:0016798">
    <property type="term" value="F:hydrolase activity, acting on glycosyl bonds"/>
    <property type="evidence" value="ECO:0007669"/>
    <property type="project" value="UniProtKB-KW"/>
</dbReference>
<evidence type="ECO:0000256" key="3">
    <source>
        <dbReference type="ARBA" id="ARBA00024356"/>
    </source>
</evidence>